<gene>
    <name evidence="1" type="ORF">Q609_ECAC01733G0001</name>
</gene>
<sequence>ARASQPDYLRGIRLGCSYQASGILKGKIRERCESADAFLNVKHSR</sequence>
<evidence type="ECO:0000313" key="2">
    <source>
        <dbReference type="Proteomes" id="UP000018853"/>
    </source>
</evidence>
<feature type="non-terminal residue" evidence="1">
    <location>
        <position position="1"/>
    </location>
</feature>
<dbReference type="AlphaFoldDB" id="W1WSM7"/>
<organism evidence="1 2">
    <name type="scientific">Escherichia coli DORA_A_5_14_21</name>
    <dbReference type="NCBI Taxonomy" id="1403943"/>
    <lineage>
        <taxon>Bacteria</taxon>
        <taxon>Pseudomonadati</taxon>
        <taxon>Pseudomonadota</taxon>
        <taxon>Gammaproteobacteria</taxon>
        <taxon>Enterobacterales</taxon>
        <taxon>Enterobacteriaceae</taxon>
        <taxon>Escherichia</taxon>
    </lineage>
</organism>
<protein>
    <submittedName>
        <fullName evidence="1">Uncharacterized protein</fullName>
    </submittedName>
</protein>
<proteinExistence type="predicted"/>
<dbReference type="Proteomes" id="UP000018853">
    <property type="component" value="Unassembled WGS sequence"/>
</dbReference>
<reference evidence="1 2" key="1">
    <citation type="submission" date="2013-12" db="EMBL/GenBank/DDBJ databases">
        <title>A Varibaculum cambriense genome reconstructed from a premature infant gut community with otherwise low bacterial novelty that shifts toward anaerobic metabolism during the third week of life.</title>
        <authorList>
            <person name="Brown C.T."/>
            <person name="Sharon I."/>
            <person name="Thomas B.C."/>
            <person name="Castelle C.J."/>
            <person name="Morowitz M.J."/>
            <person name="Banfield J.F."/>
        </authorList>
    </citation>
    <scope>NUCLEOTIDE SEQUENCE [LARGE SCALE GENOMIC DNA]</scope>
    <source>
        <strain evidence="2">DORA_A_5_14_21</strain>
    </source>
</reference>
<evidence type="ECO:0000313" key="1">
    <source>
        <dbReference type="EMBL" id="ETJ21212.1"/>
    </source>
</evidence>
<name>W1WSM7_ECOLX</name>
<dbReference type="EMBL" id="AZLZ01001733">
    <property type="protein sequence ID" value="ETJ21212.1"/>
    <property type="molecule type" value="Genomic_DNA"/>
</dbReference>
<comment type="caution">
    <text evidence="1">The sequence shown here is derived from an EMBL/GenBank/DDBJ whole genome shotgun (WGS) entry which is preliminary data.</text>
</comment>
<accession>W1WSM7</accession>